<organism evidence="7">
    <name type="scientific">Sarcoptes scabiei</name>
    <name type="common">Itch mite</name>
    <name type="synonym">Acarus scabiei</name>
    <dbReference type="NCBI Taxonomy" id="52283"/>
    <lineage>
        <taxon>Eukaryota</taxon>
        <taxon>Metazoa</taxon>
        <taxon>Ecdysozoa</taxon>
        <taxon>Arthropoda</taxon>
        <taxon>Chelicerata</taxon>
        <taxon>Arachnida</taxon>
        <taxon>Acari</taxon>
        <taxon>Acariformes</taxon>
        <taxon>Sarcoptiformes</taxon>
        <taxon>Astigmata</taxon>
        <taxon>Psoroptidia</taxon>
        <taxon>Sarcoptoidea</taxon>
        <taxon>Sarcoptidae</taxon>
        <taxon>Sarcoptinae</taxon>
        <taxon>Sarcoptes</taxon>
    </lineage>
</organism>
<dbReference type="AlphaFoldDB" id="A0A834VAZ0"/>
<evidence type="ECO:0000313" key="7">
    <source>
        <dbReference type="EMBL" id="KAF7488594.1"/>
    </source>
</evidence>
<evidence type="ECO:0000256" key="3">
    <source>
        <dbReference type="ARBA" id="ARBA00023242"/>
    </source>
</evidence>
<evidence type="ECO:0000256" key="2">
    <source>
        <dbReference type="ARBA" id="ARBA00009223"/>
    </source>
</evidence>
<dbReference type="PANTHER" id="PTHR12933">
    <property type="entry name" value="ORF PROTEIN-RELATED"/>
    <property type="match status" value="1"/>
</dbReference>
<comment type="subcellular location">
    <subcellularLocation>
        <location evidence="1">Nucleus</location>
        <location evidence="1">Nucleolus</location>
    </subcellularLocation>
</comment>
<dbReference type="EMBL" id="WVUK01000066">
    <property type="protein sequence ID" value="KAF7488594.1"/>
    <property type="molecule type" value="Genomic_DNA"/>
</dbReference>
<feature type="domain" description="UTP25 NTP hydrolase-like" evidence="6">
    <location>
        <begin position="230"/>
        <end position="450"/>
    </location>
</feature>
<dbReference type="GO" id="GO:0000462">
    <property type="term" value="P:maturation of SSU-rRNA from tricistronic rRNA transcript (SSU-rRNA, 5.8S rRNA, LSU-rRNA)"/>
    <property type="evidence" value="ECO:0007669"/>
    <property type="project" value="TreeGrafter"/>
</dbReference>
<dbReference type="Pfam" id="PF22916">
    <property type="entry name" value="UTP25_NTPase-like"/>
    <property type="match status" value="1"/>
</dbReference>
<dbReference type="InterPro" id="IPR053940">
    <property type="entry name" value="UTP25_NTPase-like"/>
</dbReference>
<dbReference type="EnsemblMetazoa" id="SSS_7085s_mrna">
    <property type="protein sequence ID" value="KAF7488594.1"/>
    <property type="gene ID" value="SSS_7085"/>
</dbReference>
<evidence type="ECO:0000256" key="4">
    <source>
        <dbReference type="SAM" id="MobiDB-lite"/>
    </source>
</evidence>
<dbReference type="OrthoDB" id="10264378at2759"/>
<evidence type="ECO:0000259" key="5">
    <source>
        <dbReference type="Pfam" id="PF06862"/>
    </source>
</evidence>
<keyword evidence="9" id="KW-1185">Reference proteome</keyword>
<protein>
    <submittedName>
        <fullName evidence="7">Digestive organ expansion factor -like protein</fullName>
    </submittedName>
</protein>
<reference evidence="9" key="1">
    <citation type="journal article" date="2020" name="PLoS Negl. Trop. Dis.">
        <title>High-quality nuclear genome for Sarcoptes scabiei-A critical resource for a neglected parasite.</title>
        <authorList>
            <person name="Korhonen P.K."/>
            <person name="Gasser R.B."/>
            <person name="Ma G."/>
            <person name="Wang T."/>
            <person name="Stroehlein A.J."/>
            <person name="Young N.D."/>
            <person name="Ang C.S."/>
            <person name="Fernando D.D."/>
            <person name="Lu H.C."/>
            <person name="Taylor S."/>
            <person name="Reynolds S.L."/>
            <person name="Mofiz E."/>
            <person name="Najaraj S.H."/>
            <person name="Gowda H."/>
            <person name="Madugundu A."/>
            <person name="Renuse S."/>
            <person name="Holt D."/>
            <person name="Pandey A."/>
            <person name="Papenfuss A.T."/>
            <person name="Fischer K."/>
        </authorList>
    </citation>
    <scope>NUCLEOTIDE SEQUENCE [LARGE SCALE GENOMIC DNA]</scope>
</reference>
<dbReference type="InterPro" id="IPR053939">
    <property type="entry name" value="UTP25_C"/>
</dbReference>
<dbReference type="InterPro" id="IPR010678">
    <property type="entry name" value="UTP25"/>
</dbReference>
<reference evidence="7" key="2">
    <citation type="submission" date="2020-01" db="EMBL/GenBank/DDBJ databases">
        <authorList>
            <person name="Korhonen P.K.K."/>
            <person name="Guangxu M.G."/>
            <person name="Wang T.W."/>
            <person name="Stroehlein A.J.S."/>
            <person name="Young N.D."/>
            <person name="Ang C.-S.A."/>
            <person name="Fernando D.W.F."/>
            <person name="Lu H.L."/>
            <person name="Taylor S.T."/>
            <person name="Ehtesham M.E.M."/>
            <person name="Najaraj S.H.N."/>
            <person name="Harsha G.H.G."/>
            <person name="Madugundu A.M."/>
            <person name="Renuse S.R."/>
            <person name="Holt D.H."/>
            <person name="Pandey A.P."/>
            <person name="Papenfuss A.P."/>
            <person name="Gasser R.B.G."/>
            <person name="Fischer K.F."/>
        </authorList>
    </citation>
    <scope>NUCLEOTIDE SEQUENCE</scope>
    <source>
        <strain evidence="7">SSS_KF_BRIS2020</strain>
    </source>
</reference>
<dbReference type="GO" id="GO:0019843">
    <property type="term" value="F:rRNA binding"/>
    <property type="evidence" value="ECO:0007669"/>
    <property type="project" value="TreeGrafter"/>
</dbReference>
<proteinExistence type="inferred from homology"/>
<dbReference type="Proteomes" id="UP000070412">
    <property type="component" value="Unassembled WGS sequence"/>
</dbReference>
<feature type="region of interest" description="Disordered" evidence="4">
    <location>
        <begin position="1"/>
        <end position="34"/>
    </location>
</feature>
<name>A0A834VAZ0_SARSC</name>
<gene>
    <name evidence="7" type="ORF">SSS_7085</name>
</gene>
<reference evidence="8" key="3">
    <citation type="submission" date="2022-06" db="UniProtKB">
        <authorList>
            <consortium name="EnsemblMetazoa"/>
        </authorList>
    </citation>
    <scope>IDENTIFICATION</scope>
</reference>
<feature type="domain" description="UTP25 C-terminal" evidence="5">
    <location>
        <begin position="464"/>
        <end position="649"/>
    </location>
</feature>
<dbReference type="GO" id="GO:0034511">
    <property type="term" value="F:U3 snoRNA binding"/>
    <property type="evidence" value="ECO:0007669"/>
    <property type="project" value="InterPro"/>
</dbReference>
<accession>A0A834VAZ0</accession>
<evidence type="ECO:0000256" key="1">
    <source>
        <dbReference type="ARBA" id="ARBA00004604"/>
    </source>
</evidence>
<evidence type="ECO:0000313" key="8">
    <source>
        <dbReference type="EnsemblMetazoa" id="KAF7488594.1"/>
    </source>
</evidence>
<dbReference type="Pfam" id="PF06862">
    <property type="entry name" value="Utp25_C"/>
    <property type="match status" value="1"/>
</dbReference>
<sequence>MRSNFRQLPIRRRLRPEEKDVDRKKSKKIKKIKDEHRIDQDVAQAQNLKESESIEWPKNEETTAYQNLMDCFKMIPNDETNDENDNIEPFKNLSNDTPTISPVKELVQDYFEMQFSEEEDDDEKEEMLKEIDEFEEHYFKNFESNEIEKLKSCRKISHKHQWPNIGTFIETCCEESCFNNSKLSYSKETQMKSRLMKHERFDSFQTELLSLLNSYKNLYYPKRQFDNSEQNPDHKQTDQFRDQGLTRPKVLIVLPFRDSALRTINCMIRLLYGEETKNVMNYKRFIKEFSIDEEDSLQRKRKPIDYQQTFNGNIDDMFRIGLALTKNSLKLYTEFYSSDIIIASPLGLHLTGEDDEKKETNFDFLSSIESIIIDQADIFLMQNWTHMINLMSNINSKPKETHGVDFSRVKNWVLELWSRYYCQLIMFSSTTNSLLIGFFNHNSLNYSGKILFQNETDPNGSTAINGVYIQCPQIFHRFSCDSFEQRCDIRFDFFIKKILPNFRNPLFTRSMIYVPSYLDFVRLRNYFRDQEIDFFSICEYTKPGKVAQIRHKFFNASRHFLLYTERYHFYNRSIIKGIRHLIFYEPPLYAHFYSELVNSMNQSNQGRKLFTDYSSMSVTVLYNRFDFHSLIDLLGTEKSRTLCADQSSETEIHRFCIDIDSNCSTIKSN</sequence>
<dbReference type="PANTHER" id="PTHR12933:SF0">
    <property type="entry name" value="U3 SMALL NUCLEOLAR RNA-ASSOCIATED PROTEIN 25 HOMOLOG"/>
    <property type="match status" value="1"/>
</dbReference>
<dbReference type="GO" id="GO:0032040">
    <property type="term" value="C:small-subunit processome"/>
    <property type="evidence" value="ECO:0007669"/>
    <property type="project" value="TreeGrafter"/>
</dbReference>
<keyword evidence="3" id="KW-0539">Nucleus</keyword>
<comment type="similarity">
    <text evidence="2">Belongs to the UTP25 family.</text>
</comment>
<evidence type="ECO:0000313" key="9">
    <source>
        <dbReference type="Proteomes" id="UP000070412"/>
    </source>
</evidence>
<evidence type="ECO:0000259" key="6">
    <source>
        <dbReference type="Pfam" id="PF22916"/>
    </source>
</evidence>